<dbReference type="PRINTS" id="PR00953">
    <property type="entry name" value="TYPE3IMRPROT"/>
</dbReference>
<dbReference type="GO" id="GO:0005886">
    <property type="term" value="C:plasma membrane"/>
    <property type="evidence" value="ECO:0007669"/>
    <property type="project" value="UniProtKB-SubCell"/>
</dbReference>
<evidence type="ECO:0000256" key="4">
    <source>
        <dbReference type="ARBA" id="ARBA00022692"/>
    </source>
</evidence>
<dbReference type="Pfam" id="PF01311">
    <property type="entry name" value="Bac_export_1"/>
    <property type="match status" value="1"/>
</dbReference>
<feature type="transmembrane region" description="Helical" evidence="7">
    <location>
        <begin position="182"/>
        <end position="201"/>
    </location>
</feature>
<gene>
    <name evidence="8" type="ORF">CSX02_06325</name>
</gene>
<evidence type="ECO:0000256" key="2">
    <source>
        <dbReference type="ARBA" id="ARBA00009772"/>
    </source>
</evidence>
<dbReference type="AlphaFoldDB" id="A0A2G3E3F4"/>
<keyword evidence="4 7" id="KW-0812">Transmembrane</keyword>
<accession>A0A2G3E3F4</accession>
<proteinExistence type="inferred from homology"/>
<dbReference type="EMBL" id="PDYG01000030">
    <property type="protein sequence ID" value="PHU37812.1"/>
    <property type="molecule type" value="Genomic_DNA"/>
</dbReference>
<evidence type="ECO:0000256" key="3">
    <source>
        <dbReference type="ARBA" id="ARBA00022475"/>
    </source>
</evidence>
<evidence type="ECO:0000256" key="6">
    <source>
        <dbReference type="ARBA" id="ARBA00023136"/>
    </source>
</evidence>
<feature type="transmembrane region" description="Helical" evidence="7">
    <location>
        <begin position="13"/>
        <end position="33"/>
    </location>
</feature>
<evidence type="ECO:0000313" key="8">
    <source>
        <dbReference type="EMBL" id="PHU37812.1"/>
    </source>
</evidence>
<dbReference type="Proteomes" id="UP000224563">
    <property type="component" value="Unassembled WGS sequence"/>
</dbReference>
<sequence>MVDITFNLKNFEFFLLILVRIASFVVSAPFFGMSGIPNRIKIMVAAVVTVMMYNVVEFPTLEYESVIGYAVIVVQETVTGLLIGYAANICNSIINFAGAIIDMDIGFSMASEFNPALNAETTISGNFYYYLVMLILIGSNMHAYILRAVCDSFSVIPIGGSIFNPAGLLAMITRYMLNLCVIGFRIFLPYFACIMVVNVILGIMAKVAPQMNMFAIGIQIKILAGMVVMYLTIFMMPSVADYIFREIKEMVVLAIENMR</sequence>
<evidence type="ECO:0000256" key="5">
    <source>
        <dbReference type="ARBA" id="ARBA00022989"/>
    </source>
</evidence>
<protein>
    <submittedName>
        <fullName evidence="8">Type III secretion protein</fullName>
    </submittedName>
</protein>
<comment type="subcellular location">
    <subcellularLocation>
        <location evidence="1">Cell membrane</location>
        <topology evidence="1">Multi-pass membrane protein</topology>
    </subcellularLocation>
</comment>
<dbReference type="PANTHER" id="PTHR30065">
    <property type="entry name" value="FLAGELLAR BIOSYNTHETIC PROTEIN FLIR"/>
    <property type="match status" value="1"/>
</dbReference>
<dbReference type="PANTHER" id="PTHR30065:SF1">
    <property type="entry name" value="SURFACE PRESENTATION OF ANTIGENS PROTEIN SPAR"/>
    <property type="match status" value="1"/>
</dbReference>
<evidence type="ECO:0000313" key="9">
    <source>
        <dbReference type="Proteomes" id="UP000224563"/>
    </source>
</evidence>
<dbReference type="GO" id="GO:0006605">
    <property type="term" value="P:protein targeting"/>
    <property type="evidence" value="ECO:0007669"/>
    <property type="project" value="InterPro"/>
</dbReference>
<keyword evidence="3" id="KW-1003">Cell membrane</keyword>
<dbReference type="RefSeq" id="WP_031545707.1">
    <property type="nucleotide sequence ID" value="NZ_JANSWH010000099.1"/>
</dbReference>
<keyword evidence="6 7" id="KW-0472">Membrane</keyword>
<feature type="transmembrane region" description="Helical" evidence="7">
    <location>
        <begin position="127"/>
        <end position="146"/>
    </location>
</feature>
<dbReference type="InterPro" id="IPR002010">
    <property type="entry name" value="T3SS_IM_R"/>
</dbReference>
<evidence type="ECO:0000256" key="1">
    <source>
        <dbReference type="ARBA" id="ARBA00004651"/>
    </source>
</evidence>
<keyword evidence="9" id="KW-1185">Reference proteome</keyword>
<comment type="similarity">
    <text evidence="2">Belongs to the FliR/MopE/SpaR family.</text>
</comment>
<comment type="caution">
    <text evidence="8">The sequence shown here is derived from an EMBL/GenBank/DDBJ whole genome shotgun (WGS) entry which is preliminary data.</text>
</comment>
<reference evidence="8 9" key="2">
    <citation type="submission" date="2017-10" db="EMBL/GenBank/DDBJ databases">
        <authorList>
            <person name="Banno H."/>
            <person name="Chua N.-H."/>
        </authorList>
    </citation>
    <scope>NUCLEOTIDE SEQUENCE [LARGE SCALE GENOMIC DNA]</scope>
    <source>
        <strain evidence="8 9">JK623</strain>
    </source>
</reference>
<organism evidence="8 9">
    <name type="scientific">Agathobacter ruminis</name>
    <dbReference type="NCBI Taxonomy" id="1712665"/>
    <lineage>
        <taxon>Bacteria</taxon>
        <taxon>Bacillati</taxon>
        <taxon>Bacillota</taxon>
        <taxon>Clostridia</taxon>
        <taxon>Lachnospirales</taxon>
        <taxon>Lachnospiraceae</taxon>
        <taxon>Agathobacter</taxon>
    </lineage>
</organism>
<keyword evidence="5 7" id="KW-1133">Transmembrane helix</keyword>
<name>A0A2G3E3F4_9FIRM</name>
<evidence type="ECO:0000256" key="7">
    <source>
        <dbReference type="SAM" id="Phobius"/>
    </source>
</evidence>
<feature type="transmembrane region" description="Helical" evidence="7">
    <location>
        <begin position="213"/>
        <end position="236"/>
    </location>
</feature>
<reference evidence="8 9" key="1">
    <citation type="submission" date="2017-10" db="EMBL/GenBank/DDBJ databases">
        <title>Resolving the taxonomy of Roseburia spp., Eubacterium rectale and Agathobacter spp. through phylogenomic analysis.</title>
        <authorList>
            <person name="Sheridan P.O."/>
            <person name="Walker A.W."/>
            <person name="Duncan S.H."/>
            <person name="Scott K.P."/>
            <person name="Toole P.W.O."/>
            <person name="Luis P."/>
            <person name="Flint H.J."/>
        </authorList>
    </citation>
    <scope>NUCLEOTIDE SEQUENCE [LARGE SCALE GENOMIC DNA]</scope>
    <source>
        <strain evidence="8 9">JK623</strain>
    </source>
</reference>